<accession>A0AAD9VL97</accession>
<proteinExistence type="predicted"/>
<gene>
    <name evidence="1" type="ORF">KPH14_012744</name>
</gene>
<organism evidence="1 2">
    <name type="scientific">Odynerus spinipes</name>
    <dbReference type="NCBI Taxonomy" id="1348599"/>
    <lineage>
        <taxon>Eukaryota</taxon>
        <taxon>Metazoa</taxon>
        <taxon>Ecdysozoa</taxon>
        <taxon>Arthropoda</taxon>
        <taxon>Hexapoda</taxon>
        <taxon>Insecta</taxon>
        <taxon>Pterygota</taxon>
        <taxon>Neoptera</taxon>
        <taxon>Endopterygota</taxon>
        <taxon>Hymenoptera</taxon>
        <taxon>Apocrita</taxon>
        <taxon>Aculeata</taxon>
        <taxon>Vespoidea</taxon>
        <taxon>Vespidae</taxon>
        <taxon>Eumeninae</taxon>
        <taxon>Odynerus</taxon>
    </lineage>
</organism>
<dbReference type="GO" id="GO:0071897">
    <property type="term" value="P:DNA biosynthetic process"/>
    <property type="evidence" value="ECO:0007669"/>
    <property type="project" value="UniProtKB-ARBA"/>
</dbReference>
<evidence type="ECO:0000313" key="1">
    <source>
        <dbReference type="EMBL" id="KAK2577970.1"/>
    </source>
</evidence>
<reference evidence="1" key="1">
    <citation type="submission" date="2021-08" db="EMBL/GenBank/DDBJ databases">
        <authorList>
            <person name="Misof B."/>
            <person name="Oliver O."/>
            <person name="Podsiadlowski L."/>
            <person name="Donath A."/>
            <person name="Peters R."/>
            <person name="Mayer C."/>
            <person name="Rust J."/>
            <person name="Gunkel S."/>
            <person name="Lesny P."/>
            <person name="Martin S."/>
            <person name="Oeyen J.P."/>
            <person name="Petersen M."/>
            <person name="Panagiotis P."/>
            <person name="Wilbrandt J."/>
            <person name="Tanja T."/>
        </authorList>
    </citation>
    <scope>NUCLEOTIDE SEQUENCE</scope>
    <source>
        <strain evidence="1">GBR_01_08_01A</strain>
        <tissue evidence="1">Thorax + abdomen</tissue>
    </source>
</reference>
<keyword evidence="2" id="KW-1185">Reference proteome</keyword>
<dbReference type="PANTHER" id="PTHR11439:SF467">
    <property type="entry name" value="INTEGRASE CATALYTIC DOMAIN-CONTAINING PROTEIN"/>
    <property type="match status" value="1"/>
</dbReference>
<dbReference type="InterPro" id="IPR043502">
    <property type="entry name" value="DNA/RNA_pol_sf"/>
</dbReference>
<dbReference type="EMBL" id="JAIFRP010000726">
    <property type="protein sequence ID" value="KAK2577970.1"/>
    <property type="molecule type" value="Genomic_DNA"/>
</dbReference>
<reference evidence="1" key="2">
    <citation type="journal article" date="2023" name="Commun. Biol.">
        <title>Intrasexual cuticular hydrocarbon dimorphism in a wasp sheds light on hydrocarbon biosynthesis genes in Hymenoptera.</title>
        <authorList>
            <person name="Moris V.C."/>
            <person name="Podsiadlowski L."/>
            <person name="Martin S."/>
            <person name="Oeyen J.P."/>
            <person name="Donath A."/>
            <person name="Petersen M."/>
            <person name="Wilbrandt J."/>
            <person name="Misof B."/>
            <person name="Liedtke D."/>
            <person name="Thamm M."/>
            <person name="Scheiner R."/>
            <person name="Schmitt T."/>
            <person name="Niehuis O."/>
        </authorList>
    </citation>
    <scope>NUCLEOTIDE SEQUENCE</scope>
    <source>
        <strain evidence="1">GBR_01_08_01A</strain>
    </source>
</reference>
<comment type="caution">
    <text evidence="1">The sequence shown here is derived from an EMBL/GenBank/DDBJ whole genome shotgun (WGS) entry which is preliminary data.</text>
</comment>
<dbReference type="AlphaFoldDB" id="A0AAD9VL97"/>
<name>A0AAD9VL97_9HYME</name>
<protein>
    <recommendedName>
        <fullName evidence="3">Retrovirus-related Pol polyprotein from transposon TNT 1-94</fullName>
    </recommendedName>
</protein>
<dbReference type="CDD" id="cd09272">
    <property type="entry name" value="RNase_HI_RT_Ty1"/>
    <property type="match status" value="1"/>
</dbReference>
<evidence type="ECO:0008006" key="3">
    <source>
        <dbReference type="Google" id="ProtNLM"/>
    </source>
</evidence>
<dbReference type="SUPFAM" id="SSF56672">
    <property type="entry name" value="DNA/RNA polymerases"/>
    <property type="match status" value="1"/>
</dbReference>
<dbReference type="PANTHER" id="PTHR11439">
    <property type="entry name" value="GAG-POL-RELATED RETROTRANSPOSON"/>
    <property type="match status" value="1"/>
</dbReference>
<dbReference type="Proteomes" id="UP001258017">
    <property type="component" value="Unassembled WGS sequence"/>
</dbReference>
<evidence type="ECO:0000313" key="2">
    <source>
        <dbReference type="Proteomes" id="UP001258017"/>
    </source>
</evidence>
<sequence>MESIPFLEAVGCLLYLSQVSRPDIAYAVNRVSSFSKSPSIEHWNTVKRIFRFLKGTLHWKLCFKNNSNSNLLGYSDADWANCKDTRSSVTGSIFIKNDGPISWFSKKQRSVALSTVEAEYIALSFSCQEAIWLRRLIYELENLREQRPVTIYCDNNGAICIAKNRIISPRTKHIDVRHHFIRENIENNEIVVNHIGTQDMIADLLTKALPKQKFMYLVQKLGIAIDK</sequence>